<dbReference type="CDD" id="cd00570">
    <property type="entry name" value="GST_N_family"/>
    <property type="match status" value="1"/>
</dbReference>
<feature type="domain" description="GST N-terminal" evidence="3">
    <location>
        <begin position="1"/>
        <end position="64"/>
    </location>
</feature>
<reference evidence="7" key="1">
    <citation type="submission" date="2012-12" db="EMBL/GenBank/DDBJ databases">
        <authorList>
            <person name="Hellsten U."/>
            <person name="Grimwood J."/>
            <person name="Chapman J.A."/>
            <person name="Shapiro H."/>
            <person name="Aerts A."/>
            <person name="Otillar R.P."/>
            <person name="Terry A.Y."/>
            <person name="Boore J.L."/>
            <person name="Simakov O."/>
            <person name="Marletaz F."/>
            <person name="Cho S.-J."/>
            <person name="Edsinger-Gonzales E."/>
            <person name="Havlak P."/>
            <person name="Kuo D.-H."/>
            <person name="Larsson T."/>
            <person name="Lv J."/>
            <person name="Arendt D."/>
            <person name="Savage R."/>
            <person name="Osoegawa K."/>
            <person name="de Jong P."/>
            <person name="Lindberg D.R."/>
            <person name="Seaver E.C."/>
            <person name="Weisblat D.A."/>
            <person name="Putnam N.H."/>
            <person name="Grigoriev I.V."/>
            <person name="Rokhsar D.S."/>
        </authorList>
    </citation>
    <scope>NUCLEOTIDE SEQUENCE</scope>
    <source>
        <strain evidence="7">I ESC-2004</strain>
    </source>
</reference>
<organism evidence="5">
    <name type="scientific">Capitella teleta</name>
    <name type="common">Polychaete worm</name>
    <dbReference type="NCBI Taxonomy" id="283909"/>
    <lineage>
        <taxon>Eukaryota</taxon>
        <taxon>Metazoa</taxon>
        <taxon>Spiralia</taxon>
        <taxon>Lophotrochozoa</taxon>
        <taxon>Annelida</taxon>
        <taxon>Polychaeta</taxon>
        <taxon>Sedentaria</taxon>
        <taxon>Scolecida</taxon>
        <taxon>Capitellidae</taxon>
        <taxon>Capitella</taxon>
    </lineage>
</organism>
<dbReference type="OrthoDB" id="249703at2759"/>
<feature type="domain" description="GST C-terminal" evidence="4">
    <location>
        <begin position="128"/>
        <end position="274"/>
    </location>
</feature>
<feature type="non-terminal residue" evidence="5">
    <location>
        <position position="293"/>
    </location>
</feature>
<dbReference type="GO" id="GO:0008053">
    <property type="term" value="P:mitochondrial fusion"/>
    <property type="evidence" value="ECO:0007669"/>
    <property type="project" value="TreeGrafter"/>
</dbReference>
<dbReference type="PANTHER" id="PTHR44188">
    <property type="entry name" value="GDAP1, ISOFORM A"/>
    <property type="match status" value="1"/>
</dbReference>
<feature type="transmembrane region" description="Helical" evidence="2">
    <location>
        <begin position="271"/>
        <end position="292"/>
    </location>
</feature>
<proteinExistence type="inferred from homology"/>
<sequence length="293" mass="33444">LCLHEKQLPFKRHVVDMAAGEMYAPWFMKLNPKGQVPVLKDGDTVIADSAEIAVYLDKTYGGQLLQPDIQTEFGQRVKHFVDLLDDVNVTVLTFGALLFPEVIHPSHLPFYLTNSSKESVMETHFHTLFEAGMKQAEREDSLMMQIYEQKKNDLGKVVDGVKNKDDVLRERSKVRDILHEVEKELRKTQQENSPDKQTWLCGEDFTLADICLCNLLTRLYFVGYSGAMWENNLLPHVEAYFKKVKKRQSYKDVVAKVHSPSFIVAMMARKYMPHMAIGGLLVGLSIGAGIYLY</sequence>
<dbReference type="Pfam" id="PF13409">
    <property type="entry name" value="GST_N_2"/>
    <property type="match status" value="1"/>
</dbReference>
<evidence type="ECO:0000313" key="7">
    <source>
        <dbReference type="Proteomes" id="UP000014760"/>
    </source>
</evidence>
<dbReference type="InterPro" id="IPR036282">
    <property type="entry name" value="Glutathione-S-Trfase_C_sf"/>
</dbReference>
<dbReference type="SUPFAM" id="SSF47616">
    <property type="entry name" value="GST C-terminal domain-like"/>
    <property type="match status" value="1"/>
</dbReference>
<dbReference type="FunCoup" id="R7UKX9">
    <property type="interactions" value="280"/>
</dbReference>
<accession>R7UKX9</accession>
<dbReference type="SFLD" id="SFLDG00358">
    <property type="entry name" value="Main_(cytGST)"/>
    <property type="match status" value="1"/>
</dbReference>
<evidence type="ECO:0000313" key="5">
    <source>
        <dbReference type="EMBL" id="ELU06763.1"/>
    </source>
</evidence>
<evidence type="ECO:0000259" key="4">
    <source>
        <dbReference type="PROSITE" id="PS50405"/>
    </source>
</evidence>
<keyword evidence="2" id="KW-0812">Transmembrane</keyword>
<evidence type="ECO:0000256" key="2">
    <source>
        <dbReference type="SAM" id="Phobius"/>
    </source>
</evidence>
<comment type="similarity">
    <text evidence="1">Belongs to the GST superfamily.</text>
</comment>
<dbReference type="GO" id="GO:0005741">
    <property type="term" value="C:mitochondrial outer membrane"/>
    <property type="evidence" value="ECO:0007669"/>
    <property type="project" value="TreeGrafter"/>
</dbReference>
<reference evidence="5 7" key="2">
    <citation type="journal article" date="2013" name="Nature">
        <title>Insights into bilaterian evolution from three spiralian genomes.</title>
        <authorList>
            <person name="Simakov O."/>
            <person name="Marletaz F."/>
            <person name="Cho S.J."/>
            <person name="Edsinger-Gonzales E."/>
            <person name="Havlak P."/>
            <person name="Hellsten U."/>
            <person name="Kuo D.H."/>
            <person name="Larsson T."/>
            <person name="Lv J."/>
            <person name="Arendt D."/>
            <person name="Savage R."/>
            <person name="Osoegawa K."/>
            <person name="de Jong P."/>
            <person name="Grimwood J."/>
            <person name="Chapman J.A."/>
            <person name="Shapiro H."/>
            <person name="Aerts A."/>
            <person name="Otillar R.P."/>
            <person name="Terry A.Y."/>
            <person name="Boore J.L."/>
            <person name="Grigoriev I.V."/>
            <person name="Lindberg D.R."/>
            <person name="Seaver E.C."/>
            <person name="Weisblat D.A."/>
            <person name="Putnam N.H."/>
            <person name="Rokhsar D.S."/>
        </authorList>
    </citation>
    <scope>NUCLEOTIDE SEQUENCE</scope>
    <source>
        <strain evidence="5 7">I ESC-2004</strain>
    </source>
</reference>
<gene>
    <name evidence="5" type="ORF">CAPTEDRAFT_44932</name>
</gene>
<evidence type="ECO:0000313" key="6">
    <source>
        <dbReference type="EnsemblMetazoa" id="CapteP44932"/>
    </source>
</evidence>
<reference evidence="6" key="3">
    <citation type="submission" date="2015-06" db="UniProtKB">
        <authorList>
            <consortium name="EnsemblMetazoa"/>
        </authorList>
    </citation>
    <scope>IDENTIFICATION</scope>
</reference>
<protein>
    <recommendedName>
        <fullName evidence="8">GST N-terminal domain-containing protein</fullName>
    </recommendedName>
</protein>
<dbReference type="GO" id="GO:0006626">
    <property type="term" value="P:protein targeting to mitochondrion"/>
    <property type="evidence" value="ECO:0007669"/>
    <property type="project" value="TreeGrafter"/>
</dbReference>
<dbReference type="GO" id="GO:0000266">
    <property type="term" value="P:mitochondrial fission"/>
    <property type="evidence" value="ECO:0007669"/>
    <property type="project" value="TreeGrafter"/>
</dbReference>
<dbReference type="EnsemblMetazoa" id="CapteT44932">
    <property type="protein sequence ID" value="CapteP44932"/>
    <property type="gene ID" value="CapteG44932"/>
</dbReference>
<dbReference type="EMBL" id="KB300427">
    <property type="protein sequence ID" value="ELU06763.1"/>
    <property type="molecule type" value="Genomic_DNA"/>
</dbReference>
<dbReference type="Proteomes" id="UP000014760">
    <property type="component" value="Unassembled WGS sequence"/>
</dbReference>
<dbReference type="PROSITE" id="PS50405">
    <property type="entry name" value="GST_CTER"/>
    <property type="match status" value="1"/>
</dbReference>
<dbReference type="SUPFAM" id="SSF52833">
    <property type="entry name" value="Thioredoxin-like"/>
    <property type="match status" value="1"/>
</dbReference>
<dbReference type="Pfam" id="PF00043">
    <property type="entry name" value="GST_C"/>
    <property type="match status" value="1"/>
</dbReference>
<dbReference type="STRING" id="283909.R7UKX9"/>
<keyword evidence="2" id="KW-0472">Membrane</keyword>
<dbReference type="InterPro" id="IPR004046">
    <property type="entry name" value="GST_C"/>
</dbReference>
<dbReference type="SFLD" id="SFLDS00019">
    <property type="entry name" value="Glutathione_Transferase_(cytos"/>
    <property type="match status" value="1"/>
</dbReference>
<dbReference type="Gene3D" id="3.40.30.10">
    <property type="entry name" value="Glutaredoxin"/>
    <property type="match status" value="1"/>
</dbReference>
<dbReference type="HOGENOM" id="CLU_049129_0_1_1"/>
<dbReference type="PANTHER" id="PTHR44188:SF1">
    <property type="entry name" value="GDAP1, ISOFORM A"/>
    <property type="match status" value="1"/>
</dbReference>
<dbReference type="InterPro" id="IPR040079">
    <property type="entry name" value="Glutathione_S-Trfase"/>
</dbReference>
<dbReference type="PROSITE" id="PS50404">
    <property type="entry name" value="GST_NTER"/>
    <property type="match status" value="1"/>
</dbReference>
<name>R7UKX9_CAPTE</name>
<dbReference type="InterPro" id="IPR004045">
    <property type="entry name" value="Glutathione_S-Trfase_N"/>
</dbReference>
<dbReference type="OMA" id="HRIMIAL"/>
<feature type="non-terminal residue" evidence="5">
    <location>
        <position position="1"/>
    </location>
</feature>
<dbReference type="InterPro" id="IPR036249">
    <property type="entry name" value="Thioredoxin-like_sf"/>
</dbReference>
<dbReference type="EMBL" id="AMQN01007323">
    <property type="status" value="NOT_ANNOTATED_CDS"/>
    <property type="molecule type" value="Genomic_DNA"/>
</dbReference>
<evidence type="ECO:0000259" key="3">
    <source>
        <dbReference type="PROSITE" id="PS50404"/>
    </source>
</evidence>
<evidence type="ECO:0000256" key="1">
    <source>
        <dbReference type="ARBA" id="ARBA00007409"/>
    </source>
</evidence>
<dbReference type="InterPro" id="IPR010987">
    <property type="entry name" value="Glutathione-S-Trfase_C-like"/>
</dbReference>
<dbReference type="AlphaFoldDB" id="R7UKX9"/>
<keyword evidence="2" id="KW-1133">Transmembrane helix</keyword>
<evidence type="ECO:0008006" key="8">
    <source>
        <dbReference type="Google" id="ProtNLM"/>
    </source>
</evidence>
<keyword evidence="7" id="KW-1185">Reference proteome</keyword>
<dbReference type="Gene3D" id="1.20.1050.10">
    <property type="match status" value="1"/>
</dbReference>